<keyword evidence="8 12" id="KW-1015">Disulfide bond</keyword>
<dbReference type="Pfam" id="PF00057">
    <property type="entry name" value="Ldl_recept_a"/>
    <property type="match status" value="6"/>
</dbReference>
<feature type="disulfide bond" evidence="13">
    <location>
        <begin position="107"/>
        <end position="122"/>
    </location>
</feature>
<dbReference type="InterPro" id="IPR011042">
    <property type="entry name" value="6-blade_b-propeller_TolB-like"/>
</dbReference>
<dbReference type="InterPro" id="IPR018097">
    <property type="entry name" value="EGF_Ca-bd_CS"/>
</dbReference>
<dbReference type="PRINTS" id="PR00261">
    <property type="entry name" value="LDLRECEPTOR"/>
</dbReference>
<dbReference type="PANTHER" id="PTHR22722:SF15">
    <property type="entry name" value="LOW-DENSITY LIPOPROTEIN RECEPTOR-RELATED"/>
    <property type="match status" value="1"/>
</dbReference>
<dbReference type="InterPro" id="IPR000033">
    <property type="entry name" value="LDLR_classB_rpt"/>
</dbReference>
<dbReference type="Proteomes" id="UP000694395">
    <property type="component" value="Chromosome 12"/>
</dbReference>
<dbReference type="GeneTree" id="ENSGT00940000154819"/>
<dbReference type="InterPro" id="IPR009030">
    <property type="entry name" value="Growth_fac_rcpt_cys_sf"/>
</dbReference>
<evidence type="ECO:0000256" key="7">
    <source>
        <dbReference type="ARBA" id="ARBA00023136"/>
    </source>
</evidence>
<reference evidence="17" key="3">
    <citation type="submission" date="2025-09" db="UniProtKB">
        <authorList>
            <consortium name="Ensembl"/>
        </authorList>
    </citation>
    <scope>IDENTIFICATION</scope>
</reference>
<keyword evidence="3 15" id="KW-0812">Transmembrane</keyword>
<dbReference type="PROSITE" id="PS50068">
    <property type="entry name" value="LDLRA_2"/>
    <property type="match status" value="6"/>
</dbReference>
<dbReference type="PROSITE" id="PS51120">
    <property type="entry name" value="LDLRB"/>
    <property type="match status" value="4"/>
</dbReference>
<name>A0A8C7S6J6_ONCMY</name>
<dbReference type="SMART" id="SM00135">
    <property type="entry name" value="LY"/>
    <property type="match status" value="5"/>
</dbReference>
<dbReference type="SMART" id="SM00181">
    <property type="entry name" value="EGF"/>
    <property type="match status" value="4"/>
</dbReference>
<evidence type="ECO:0000256" key="11">
    <source>
        <dbReference type="ARBA" id="ARBA00046288"/>
    </source>
</evidence>
<protein>
    <submittedName>
        <fullName evidence="17">Low density lipoprotein receptor a</fullName>
    </submittedName>
</protein>
<feature type="disulfide bond" evidence="13">
    <location>
        <begin position="220"/>
        <end position="238"/>
    </location>
</feature>
<dbReference type="SMART" id="SM00192">
    <property type="entry name" value="LDLa"/>
    <property type="match status" value="6"/>
</dbReference>
<dbReference type="InterPro" id="IPR000742">
    <property type="entry name" value="EGF"/>
</dbReference>
<evidence type="ECO:0000256" key="14">
    <source>
        <dbReference type="PROSITE-ProRule" id="PRU00461"/>
    </source>
</evidence>
<evidence type="ECO:0000256" key="1">
    <source>
        <dbReference type="ARBA" id="ARBA00022536"/>
    </source>
</evidence>
<dbReference type="FunFam" id="4.10.400.10:FF:000025">
    <property type="entry name" value="Very low density lipoprotein receptor"/>
    <property type="match status" value="1"/>
</dbReference>
<comment type="subcellular location">
    <subcellularLocation>
        <location evidence="11">Endomembrane system</location>
        <topology evidence="11">Single-pass type I membrane protein</topology>
    </subcellularLocation>
</comment>
<dbReference type="FunFam" id="2.10.25.10:FF:000240">
    <property type="entry name" value="Vitamin K-dependent protein S"/>
    <property type="match status" value="1"/>
</dbReference>
<evidence type="ECO:0000256" key="5">
    <source>
        <dbReference type="ARBA" id="ARBA00022737"/>
    </source>
</evidence>
<dbReference type="FunFam" id="4.10.400.10:FF:000116">
    <property type="entry name" value="Low-density lipoprotein receptor"/>
    <property type="match status" value="1"/>
</dbReference>
<dbReference type="CDD" id="cd00054">
    <property type="entry name" value="EGF_CA"/>
    <property type="match status" value="1"/>
</dbReference>
<dbReference type="PROSITE" id="PS01187">
    <property type="entry name" value="EGF_CA"/>
    <property type="match status" value="1"/>
</dbReference>
<feature type="repeat" description="LDL-receptor class B" evidence="14">
    <location>
        <begin position="506"/>
        <end position="549"/>
    </location>
</feature>
<dbReference type="InterPro" id="IPR001881">
    <property type="entry name" value="EGF-like_Ca-bd_dom"/>
</dbReference>
<dbReference type="GO" id="GO:0005509">
    <property type="term" value="F:calcium ion binding"/>
    <property type="evidence" value="ECO:0007669"/>
    <property type="project" value="InterPro"/>
</dbReference>
<feature type="repeat" description="LDL-receptor class B" evidence="14">
    <location>
        <begin position="550"/>
        <end position="594"/>
    </location>
</feature>
<keyword evidence="18" id="KW-1185">Reference proteome</keyword>
<organism evidence="17 18">
    <name type="scientific">Oncorhynchus mykiss</name>
    <name type="common">Rainbow trout</name>
    <name type="synonym">Salmo gairdneri</name>
    <dbReference type="NCBI Taxonomy" id="8022"/>
    <lineage>
        <taxon>Eukaryota</taxon>
        <taxon>Metazoa</taxon>
        <taxon>Chordata</taxon>
        <taxon>Craniata</taxon>
        <taxon>Vertebrata</taxon>
        <taxon>Euteleostomi</taxon>
        <taxon>Actinopterygii</taxon>
        <taxon>Neopterygii</taxon>
        <taxon>Teleostei</taxon>
        <taxon>Protacanthopterygii</taxon>
        <taxon>Salmoniformes</taxon>
        <taxon>Salmonidae</taxon>
        <taxon>Salmoninae</taxon>
        <taxon>Oncorhynchus</taxon>
    </lineage>
</organism>
<evidence type="ECO:0000256" key="2">
    <source>
        <dbReference type="ARBA" id="ARBA00022583"/>
    </source>
</evidence>
<feature type="disulfide bond" evidence="13">
    <location>
        <begin position="35"/>
        <end position="50"/>
    </location>
</feature>
<feature type="disulfide bond" evidence="13">
    <location>
        <begin position="95"/>
        <end position="113"/>
    </location>
</feature>
<dbReference type="GO" id="GO:0043235">
    <property type="term" value="C:receptor complex"/>
    <property type="evidence" value="ECO:0007669"/>
    <property type="project" value="TreeGrafter"/>
</dbReference>
<feature type="disulfide bond" evidence="13">
    <location>
        <begin position="232"/>
        <end position="247"/>
    </location>
</feature>
<feature type="disulfide bond" evidence="12">
    <location>
        <begin position="335"/>
        <end position="345"/>
    </location>
</feature>
<feature type="disulfide bond" evidence="13">
    <location>
        <begin position="182"/>
        <end position="200"/>
    </location>
</feature>
<feature type="repeat" description="LDL-receptor class B" evidence="14">
    <location>
        <begin position="463"/>
        <end position="505"/>
    </location>
</feature>
<dbReference type="FunFam" id="2.120.10.30:FF:000002">
    <property type="entry name" value="low-density lipoprotein receptor isoform X1"/>
    <property type="match status" value="1"/>
</dbReference>
<dbReference type="PROSITE" id="PS01209">
    <property type="entry name" value="LDLRA_1"/>
    <property type="match status" value="4"/>
</dbReference>
<reference evidence="17" key="1">
    <citation type="submission" date="2020-07" db="EMBL/GenBank/DDBJ databases">
        <title>A long reads based de novo assembly of the rainbow trout Arlee double haploid line genome.</title>
        <authorList>
            <person name="Gao G."/>
            <person name="Palti Y."/>
        </authorList>
    </citation>
    <scope>NUCLEOTIDE SEQUENCE [LARGE SCALE GENOMIC DNA]</scope>
</reference>
<keyword evidence="4" id="KW-0732">Signal</keyword>
<dbReference type="Gene3D" id="4.10.400.10">
    <property type="entry name" value="Low-density Lipoprotein Receptor"/>
    <property type="match status" value="6"/>
</dbReference>
<dbReference type="Ensembl" id="ENSOMYT00000067957.2">
    <property type="protein sequence ID" value="ENSOMYP00000062402.2"/>
    <property type="gene ID" value="ENSOMYG00000028150.2"/>
</dbReference>
<accession>A0A8C7S6J6</accession>
<proteinExistence type="predicted"/>
<evidence type="ECO:0000256" key="6">
    <source>
        <dbReference type="ARBA" id="ARBA00022989"/>
    </source>
</evidence>
<evidence type="ECO:0000256" key="8">
    <source>
        <dbReference type="ARBA" id="ARBA00023157"/>
    </source>
</evidence>
<dbReference type="PANTHER" id="PTHR22722">
    <property type="entry name" value="LOW-DENSITY LIPOPROTEIN RECEPTOR-RELATED PROTEIN 2-RELATED"/>
    <property type="match status" value="1"/>
</dbReference>
<dbReference type="InterPro" id="IPR051221">
    <property type="entry name" value="LDLR-related"/>
</dbReference>
<dbReference type="InterPro" id="IPR036055">
    <property type="entry name" value="LDL_receptor-like_sf"/>
</dbReference>
<evidence type="ECO:0000313" key="18">
    <source>
        <dbReference type="Proteomes" id="UP000694395"/>
    </source>
</evidence>
<dbReference type="SUPFAM" id="SSF63825">
    <property type="entry name" value="YWTD domain"/>
    <property type="match status" value="1"/>
</dbReference>
<dbReference type="FunFam" id="4.10.400.10:FF:000162">
    <property type="entry name" value="LDL receptor related protein 8"/>
    <property type="match status" value="1"/>
</dbReference>
<feature type="domain" description="EGF-like" evidence="16">
    <location>
        <begin position="331"/>
        <end position="366"/>
    </location>
</feature>
<evidence type="ECO:0000256" key="9">
    <source>
        <dbReference type="ARBA" id="ARBA00023170"/>
    </source>
</evidence>
<keyword evidence="9" id="KW-0675">Receptor</keyword>
<comment type="caution">
    <text evidence="12">Lacks conserved residue(s) required for the propagation of feature annotation.</text>
</comment>
<dbReference type="FunFam" id="4.10.400.10:FF:000124">
    <property type="entry name" value="Low density lipoprotein receptor"/>
    <property type="match status" value="1"/>
</dbReference>
<dbReference type="Pfam" id="PF00058">
    <property type="entry name" value="Ldl_recept_b"/>
    <property type="match status" value="5"/>
</dbReference>
<dbReference type="PROSITE" id="PS00010">
    <property type="entry name" value="ASX_HYDROXYL"/>
    <property type="match status" value="2"/>
</dbReference>
<feature type="disulfide bond" evidence="13">
    <location>
        <begin position="134"/>
        <end position="152"/>
    </location>
</feature>
<feature type="disulfide bond" evidence="13">
    <location>
        <begin position="194"/>
        <end position="209"/>
    </location>
</feature>
<evidence type="ECO:0000256" key="3">
    <source>
        <dbReference type="ARBA" id="ARBA00022692"/>
    </source>
</evidence>
<feature type="transmembrane region" description="Helical" evidence="15">
    <location>
        <begin position="692"/>
        <end position="713"/>
    </location>
</feature>
<feature type="disulfide bond" evidence="13">
    <location>
        <begin position="261"/>
        <end position="279"/>
    </location>
</feature>
<evidence type="ECO:0000256" key="10">
    <source>
        <dbReference type="ARBA" id="ARBA00023180"/>
    </source>
</evidence>
<dbReference type="CDD" id="cd00112">
    <property type="entry name" value="LDLa"/>
    <property type="match status" value="6"/>
</dbReference>
<dbReference type="InterPro" id="IPR002172">
    <property type="entry name" value="LDrepeatLR_classA_rpt"/>
</dbReference>
<dbReference type="GO" id="GO:0042562">
    <property type="term" value="F:hormone binding"/>
    <property type="evidence" value="ECO:0007669"/>
    <property type="project" value="TreeGrafter"/>
</dbReference>
<feature type="disulfide bond" evidence="13">
    <location>
        <begin position="175"/>
        <end position="187"/>
    </location>
</feature>
<feature type="disulfide bond" evidence="13">
    <location>
        <begin position="213"/>
        <end position="225"/>
    </location>
</feature>
<dbReference type="InterPro" id="IPR023415">
    <property type="entry name" value="LDLR_class-A_CS"/>
</dbReference>
<keyword evidence="6 15" id="KW-1133">Transmembrane helix</keyword>
<gene>
    <name evidence="17" type="primary">LOC110538486</name>
</gene>
<keyword evidence="5" id="KW-0677">Repeat</keyword>
<dbReference type="FunFam" id="2.10.25.10:FF:000093">
    <property type="entry name" value="Very low-density lipoprotein receptor"/>
    <property type="match status" value="1"/>
</dbReference>
<feature type="domain" description="EGF-like" evidence="16">
    <location>
        <begin position="291"/>
        <end position="330"/>
    </location>
</feature>
<keyword evidence="7 15" id="KW-0472">Membrane</keyword>
<keyword evidence="1 12" id="KW-0245">EGF-like domain</keyword>
<dbReference type="AlphaFoldDB" id="A0A8C7S6J6"/>
<feature type="disulfide bond" evidence="13">
    <location>
        <begin position="127"/>
        <end position="139"/>
    </location>
</feature>
<feature type="disulfide bond" evidence="13">
    <location>
        <begin position="88"/>
        <end position="100"/>
    </location>
</feature>
<feature type="repeat" description="LDL-receptor class B" evidence="14">
    <location>
        <begin position="416"/>
        <end position="462"/>
    </location>
</feature>
<dbReference type="GO" id="GO:0012505">
    <property type="term" value="C:endomembrane system"/>
    <property type="evidence" value="ECO:0007669"/>
    <property type="project" value="UniProtKB-SubCell"/>
</dbReference>
<evidence type="ECO:0000256" key="13">
    <source>
        <dbReference type="PROSITE-ProRule" id="PRU00124"/>
    </source>
</evidence>
<evidence type="ECO:0000256" key="15">
    <source>
        <dbReference type="SAM" id="Phobius"/>
    </source>
</evidence>
<dbReference type="Gene3D" id="2.10.25.10">
    <property type="entry name" value="Laminin"/>
    <property type="match status" value="3"/>
</dbReference>
<dbReference type="SUPFAM" id="SSF57424">
    <property type="entry name" value="LDL receptor-like module"/>
    <property type="match status" value="6"/>
</dbReference>
<keyword evidence="10" id="KW-0325">Glycoprotein</keyword>
<dbReference type="GO" id="GO:0006898">
    <property type="term" value="P:receptor-mediated endocytosis"/>
    <property type="evidence" value="ECO:0007669"/>
    <property type="project" value="TreeGrafter"/>
</dbReference>
<dbReference type="FunFam" id="4.10.400.10:FF:000034">
    <property type="entry name" value="Low-density lipoprotein receptor-related protein 2"/>
    <property type="match status" value="1"/>
</dbReference>
<dbReference type="PROSITE" id="PS01186">
    <property type="entry name" value="EGF_2"/>
    <property type="match status" value="1"/>
</dbReference>
<reference evidence="17" key="2">
    <citation type="submission" date="2025-08" db="UniProtKB">
        <authorList>
            <consortium name="Ensembl"/>
        </authorList>
    </citation>
    <scope>IDENTIFICATION</scope>
</reference>
<dbReference type="SMART" id="SM00179">
    <property type="entry name" value="EGF_CA"/>
    <property type="match status" value="2"/>
</dbReference>
<evidence type="ECO:0000313" key="17">
    <source>
        <dbReference type="Ensembl" id="ENSOMYP00000062402.2"/>
    </source>
</evidence>
<dbReference type="Pfam" id="PF14670">
    <property type="entry name" value="FXa_inhibition"/>
    <property type="match status" value="2"/>
</dbReference>
<evidence type="ECO:0000259" key="16">
    <source>
        <dbReference type="PROSITE" id="PS50026"/>
    </source>
</evidence>
<keyword evidence="2" id="KW-0254">Endocytosis</keyword>
<evidence type="ECO:0000256" key="12">
    <source>
        <dbReference type="PROSITE-ProRule" id="PRU00076"/>
    </source>
</evidence>
<dbReference type="SUPFAM" id="SSF57184">
    <property type="entry name" value="Growth factor receptor domain"/>
    <property type="match status" value="1"/>
</dbReference>
<dbReference type="GO" id="GO:0016324">
    <property type="term" value="C:apical plasma membrane"/>
    <property type="evidence" value="ECO:0007669"/>
    <property type="project" value="TreeGrafter"/>
</dbReference>
<dbReference type="Pfam" id="PF07645">
    <property type="entry name" value="EGF_CA"/>
    <property type="match status" value="1"/>
</dbReference>
<dbReference type="Gene3D" id="2.120.10.30">
    <property type="entry name" value="TolB, C-terminal domain"/>
    <property type="match status" value="1"/>
</dbReference>
<dbReference type="PROSITE" id="PS50026">
    <property type="entry name" value="EGF_3"/>
    <property type="match status" value="2"/>
</dbReference>
<dbReference type="InterPro" id="IPR049883">
    <property type="entry name" value="NOTCH1_EGF-like"/>
</dbReference>
<dbReference type="InterPro" id="IPR000152">
    <property type="entry name" value="EGF-type_Asp/Asn_hydroxyl_site"/>
</dbReference>
<evidence type="ECO:0000256" key="4">
    <source>
        <dbReference type="ARBA" id="ARBA00022729"/>
    </source>
</evidence>
<sequence>MVVLSFAPVVARSCRTTEFSCGGHLNQCVPSTWLCDGKADCENGVDEESCGKWSCLLHSLLYPSPQLTSQHCPFSHLLSFFPLTPKHCTDNKFRCSNNQCVSASFVCDEELDCDDGSDEASCPPTTCSSTSFQCNNSVCVPRLWACDGDADCSDGSDEWPQNCGTRAPGGAPKPCSLREFQCGSGECIHSSWKCDGGFDCLDRSDETNCRLTCRPDEFQCGDGTCIHGGRQCNRQYDCRDLSDEIGCVNVSHCKGPTRFKCRSGECISMEKVCDKQRDCRDWSDEPLRECDSNECLYNNGGCSHICNDLKIGYECQCPTGYYLTDKKRCEDIDECANPDICSQICVNQMGSYKCECEEGYQVDPATKACKAIGTVAYLFFTNRHEVRKMTLDKSEYTRVIPHLKNAVALDMDMVAKEIYWSDLSQKKIYSTSMDLAADTAQHKVVIDSDIEGPEGIAFDWVHGNIYWTDSIRSSISVSTANGSRRKTLFQNDLAKPRAIVVDPHSNFMYWTDWGTPAKIEKGGLNGGDRAALVTDDIVWPNGITLDLLNQRLYWVDSKLHTLSSIDVQGGGRRTLIIDEHRLAHPLGITVFEERVFWTDVSNNAILSANRVTGRDIKPVAEHLVSPEDIVLYHNLKQPTGRDWCKVANGGCEFMCLAAPQVGLHSPKYTCACPDNMLLAKDMRKCYQLTSDLYVSLCLSAIVCLVAFGAVLLWRNYRLKNTNTIHFENPVYQKTTEDQVHICRSHSPDGYSYPPVRGQSVIHTQSQCHLEYASVFVLAYVAYCMLYSSCSSVT</sequence>